<accession>E4TWL8</accession>
<name>E4TWL8_SULKY</name>
<evidence type="ECO:0000256" key="1">
    <source>
        <dbReference type="ARBA" id="ARBA00004651"/>
    </source>
</evidence>
<gene>
    <name evidence="8" type="ordered locus">Sulku_2204</name>
</gene>
<evidence type="ECO:0000256" key="6">
    <source>
        <dbReference type="SAM" id="Phobius"/>
    </source>
</evidence>
<feature type="transmembrane region" description="Helical" evidence="6">
    <location>
        <begin position="179"/>
        <end position="203"/>
    </location>
</feature>
<feature type="transmembrane region" description="Helical" evidence="6">
    <location>
        <begin position="264"/>
        <end position="280"/>
    </location>
</feature>
<keyword evidence="9" id="KW-1185">Reference proteome</keyword>
<evidence type="ECO:0000256" key="2">
    <source>
        <dbReference type="ARBA" id="ARBA00022475"/>
    </source>
</evidence>
<dbReference type="InterPro" id="IPR018461">
    <property type="entry name" value="Na/H_Antiport_NhaC-like_C"/>
</dbReference>
<dbReference type="EMBL" id="CP002355">
    <property type="protein sequence ID" value="ADR34864.1"/>
    <property type="molecule type" value="Genomic_DNA"/>
</dbReference>
<dbReference type="Proteomes" id="UP000008721">
    <property type="component" value="Chromosome"/>
</dbReference>
<dbReference type="KEGG" id="sku:Sulku_2204"/>
<feature type="transmembrane region" description="Helical" evidence="6">
    <location>
        <begin position="12"/>
        <end position="30"/>
    </location>
</feature>
<feature type="transmembrane region" description="Helical" evidence="6">
    <location>
        <begin position="369"/>
        <end position="394"/>
    </location>
</feature>
<dbReference type="STRING" id="709032.Sulku_2204"/>
<feature type="transmembrane region" description="Helical" evidence="6">
    <location>
        <begin position="232"/>
        <end position="252"/>
    </location>
</feature>
<dbReference type="PANTHER" id="PTHR43478:SF1">
    <property type="entry name" value="NA+_H+ ANTIPORTER NHAC-LIKE C-TERMINAL DOMAIN-CONTAINING PROTEIN"/>
    <property type="match status" value="1"/>
</dbReference>
<evidence type="ECO:0000256" key="4">
    <source>
        <dbReference type="ARBA" id="ARBA00022989"/>
    </source>
</evidence>
<dbReference type="AlphaFoldDB" id="E4TWL8"/>
<evidence type="ECO:0000256" key="5">
    <source>
        <dbReference type="ARBA" id="ARBA00023136"/>
    </source>
</evidence>
<keyword evidence="5 6" id="KW-0472">Membrane</keyword>
<keyword evidence="4 6" id="KW-1133">Transmembrane helix</keyword>
<organism evidence="8 9">
    <name type="scientific">Sulfuricurvum kujiense (strain ATCC BAA-921 / DSM 16994 / JCM 11577 / YK-1)</name>
    <dbReference type="NCBI Taxonomy" id="709032"/>
    <lineage>
        <taxon>Bacteria</taxon>
        <taxon>Pseudomonadati</taxon>
        <taxon>Campylobacterota</taxon>
        <taxon>Epsilonproteobacteria</taxon>
        <taxon>Campylobacterales</taxon>
        <taxon>Sulfurimonadaceae</taxon>
        <taxon>Sulfuricurvum</taxon>
    </lineage>
</organism>
<protein>
    <submittedName>
        <fullName evidence="8">Transporter, NhaC family</fullName>
    </submittedName>
</protein>
<dbReference type="Pfam" id="PF03553">
    <property type="entry name" value="Na_H_antiporter"/>
    <property type="match status" value="1"/>
</dbReference>
<feature type="transmembrane region" description="Helical" evidence="6">
    <location>
        <begin position="426"/>
        <end position="445"/>
    </location>
</feature>
<evidence type="ECO:0000313" key="8">
    <source>
        <dbReference type="EMBL" id="ADR34864.1"/>
    </source>
</evidence>
<feature type="transmembrane region" description="Helical" evidence="6">
    <location>
        <begin position="301"/>
        <end position="319"/>
    </location>
</feature>
<comment type="subcellular location">
    <subcellularLocation>
        <location evidence="1">Cell membrane</location>
        <topology evidence="1">Multi-pass membrane protein</topology>
    </subcellularLocation>
</comment>
<dbReference type="HOGENOM" id="CLU_018751_2_0_7"/>
<proteinExistence type="predicted"/>
<evidence type="ECO:0000313" key="9">
    <source>
        <dbReference type="Proteomes" id="UP000008721"/>
    </source>
</evidence>
<dbReference type="eggNOG" id="COG1757">
    <property type="taxonomic scope" value="Bacteria"/>
</dbReference>
<evidence type="ECO:0000256" key="3">
    <source>
        <dbReference type="ARBA" id="ARBA00022692"/>
    </source>
</evidence>
<keyword evidence="3 6" id="KW-0812">Transmembrane</keyword>
<keyword evidence="2" id="KW-1003">Cell membrane</keyword>
<reference evidence="8 9" key="1">
    <citation type="journal article" date="2012" name="Stand. Genomic Sci.">
        <title>Complete genome sequence of the sulfur compounds oxidizing chemolithoautotroph Sulfuricurvum kujiense type strain (YK-1(T)).</title>
        <authorList>
            <person name="Han C."/>
            <person name="Kotsyurbenko O."/>
            <person name="Chertkov O."/>
            <person name="Held B."/>
            <person name="Lapidus A."/>
            <person name="Nolan M."/>
            <person name="Lucas S."/>
            <person name="Hammon N."/>
            <person name="Deshpande S."/>
            <person name="Cheng J.F."/>
            <person name="Tapia R."/>
            <person name="Goodwin L.A."/>
            <person name="Pitluck S."/>
            <person name="Liolios K."/>
            <person name="Pagani I."/>
            <person name="Ivanova N."/>
            <person name="Mavromatis K."/>
            <person name="Mikhailova N."/>
            <person name="Pati A."/>
            <person name="Chen A."/>
            <person name="Palaniappan K."/>
            <person name="Land M."/>
            <person name="Hauser L."/>
            <person name="Chang Y.J."/>
            <person name="Jeffries C.D."/>
            <person name="Brambilla E.M."/>
            <person name="Rohde M."/>
            <person name="Spring S."/>
            <person name="Sikorski J."/>
            <person name="Goker M."/>
            <person name="Woyke T."/>
            <person name="Bristow J."/>
            <person name="Eisen J.A."/>
            <person name="Markowitz V."/>
            <person name="Hugenholtz P."/>
            <person name="Kyrpides N.C."/>
            <person name="Klenk H.P."/>
            <person name="Detter J.C."/>
        </authorList>
    </citation>
    <scope>NUCLEOTIDE SEQUENCE [LARGE SCALE GENOMIC DNA]</scope>
    <source>
        <strain evidence="9">ATCC BAA-921 / DSM 16994 / JCM 11577 / YK-1</strain>
    </source>
</reference>
<feature type="transmembrane region" description="Helical" evidence="6">
    <location>
        <begin position="339"/>
        <end position="357"/>
    </location>
</feature>
<evidence type="ECO:0000259" key="7">
    <source>
        <dbReference type="Pfam" id="PF03553"/>
    </source>
</evidence>
<feature type="transmembrane region" description="Helical" evidence="6">
    <location>
        <begin position="51"/>
        <end position="69"/>
    </location>
</feature>
<dbReference type="GO" id="GO:0005886">
    <property type="term" value="C:plasma membrane"/>
    <property type="evidence" value="ECO:0007669"/>
    <property type="project" value="UniProtKB-SubCell"/>
</dbReference>
<feature type="transmembrane region" description="Helical" evidence="6">
    <location>
        <begin position="146"/>
        <end position="167"/>
    </location>
</feature>
<feature type="transmembrane region" description="Helical" evidence="6">
    <location>
        <begin position="100"/>
        <end position="125"/>
    </location>
</feature>
<dbReference type="PANTHER" id="PTHR43478">
    <property type="entry name" value="NA+/H+ ANTIPORTER-RELATED"/>
    <property type="match status" value="1"/>
</dbReference>
<sequence>MAILLALFSRSVFVALAMAVLVGEFIIADFNPLNTFILMAERFGGLLSEGWVLKTLAFAVMVGSAMALIERSGGVDGLVHELSIKRSWVQSKRGALMPSFIAGIVVFIESSITSLVAGAIGRPFCDRYGISRAKLAFVCDSTSAPVCSLIPLNGWGALLLGLIGGQITAGLITGESATWLVQSVAFNFYAYIALIITFVTIWFEIDIGPMRHAAVVPPAIECSDDDRGHFGLFLWPMVWMITGVIAFMFMTGEGDIFKGSGSTSIFYTLIITLILMWGYYRFKNALTTREFLSTTLQGAKAMAPIAAILLFAFAIGGVSSDMEVGKYLASFIGDYLPSSYLAGAIFILAAIIAFATGTSWGTFSIMLPIAVPLAVGLDAPIALCMGAVISGGVFGDHCSPISDTTIISAMASGCEVGEHTKTQLPYALISAGAALILFIMFGFLLA</sequence>
<feature type="domain" description="Na+/H+ antiporter NhaC-like C-terminal" evidence="7">
    <location>
        <begin position="146"/>
        <end position="443"/>
    </location>
</feature>